<reference evidence="12 13" key="1">
    <citation type="submission" date="2024-08" db="EMBL/GenBank/DDBJ databases">
        <title>Insights into the chromosomal genome structure of Flemingia macrophylla.</title>
        <authorList>
            <person name="Ding Y."/>
            <person name="Zhao Y."/>
            <person name="Bi W."/>
            <person name="Wu M."/>
            <person name="Zhao G."/>
            <person name="Gong Y."/>
            <person name="Li W."/>
            <person name="Zhang P."/>
        </authorList>
    </citation>
    <scope>NUCLEOTIDE SEQUENCE [LARGE SCALE GENOMIC DNA]</scope>
    <source>
        <strain evidence="12">DYQJB</strain>
        <tissue evidence="12">Leaf</tissue>
    </source>
</reference>
<dbReference type="SMART" id="SM00835">
    <property type="entry name" value="Cupin_1"/>
    <property type="match status" value="1"/>
</dbReference>
<dbReference type="InterPro" id="IPR001929">
    <property type="entry name" value="Germin"/>
</dbReference>
<feature type="binding site" evidence="9">
    <location>
        <position position="47"/>
    </location>
    <ligand>
        <name>Mn(2+)</name>
        <dbReference type="ChEBI" id="CHEBI:29035"/>
    </ligand>
</feature>
<dbReference type="Pfam" id="PF00190">
    <property type="entry name" value="Cupin_1"/>
    <property type="match status" value="1"/>
</dbReference>
<keyword evidence="3 10" id="KW-0052">Apoplast</keyword>
<evidence type="ECO:0000256" key="2">
    <source>
        <dbReference type="ARBA" id="ARBA00007456"/>
    </source>
</evidence>
<dbReference type="InterPro" id="IPR006045">
    <property type="entry name" value="Cupin_1"/>
</dbReference>
<proteinExistence type="inferred from homology"/>
<evidence type="ECO:0000256" key="8">
    <source>
        <dbReference type="PIRSR" id="PIRSR601929-1"/>
    </source>
</evidence>
<accession>A0ABD1MKV1</accession>
<dbReference type="SUPFAM" id="SSF51182">
    <property type="entry name" value="RmlC-like cupins"/>
    <property type="match status" value="1"/>
</dbReference>
<gene>
    <name evidence="12" type="ORF">Fmac_010887</name>
</gene>
<dbReference type="Gene3D" id="2.60.120.10">
    <property type="entry name" value="Jelly Rolls"/>
    <property type="match status" value="1"/>
</dbReference>
<evidence type="ECO:0000256" key="1">
    <source>
        <dbReference type="ARBA" id="ARBA00004271"/>
    </source>
</evidence>
<organism evidence="12 13">
    <name type="scientific">Flemingia macrophylla</name>
    <dbReference type="NCBI Taxonomy" id="520843"/>
    <lineage>
        <taxon>Eukaryota</taxon>
        <taxon>Viridiplantae</taxon>
        <taxon>Streptophyta</taxon>
        <taxon>Embryophyta</taxon>
        <taxon>Tracheophyta</taxon>
        <taxon>Spermatophyta</taxon>
        <taxon>Magnoliopsida</taxon>
        <taxon>eudicotyledons</taxon>
        <taxon>Gunneridae</taxon>
        <taxon>Pentapetalae</taxon>
        <taxon>rosids</taxon>
        <taxon>fabids</taxon>
        <taxon>Fabales</taxon>
        <taxon>Fabaceae</taxon>
        <taxon>Papilionoideae</taxon>
        <taxon>50 kb inversion clade</taxon>
        <taxon>NPAAA clade</taxon>
        <taxon>indigoferoid/millettioid clade</taxon>
        <taxon>Phaseoleae</taxon>
        <taxon>Flemingia</taxon>
    </lineage>
</organism>
<dbReference type="InterPro" id="IPR011051">
    <property type="entry name" value="RmlC_Cupin_sf"/>
</dbReference>
<dbReference type="GO" id="GO:0030145">
    <property type="term" value="F:manganese ion binding"/>
    <property type="evidence" value="ECO:0007669"/>
    <property type="project" value="UniProtKB-UniRule"/>
</dbReference>
<dbReference type="InterPro" id="IPR014710">
    <property type="entry name" value="RmlC-like_jellyroll"/>
</dbReference>
<sequence>MHTHRGATELIIMVQGQMTAGFLTHDASYVKTLNPGDLMVVPRGQMHFVANYGKDQVVAFAAFSSSNPGVHSFNDIFSNDISSDILAQTTFLDLEQVKNLKARFHGSGKGGCRRESCEIYNLAKERAKQVEKSRRTKCETHLYKSRCWACETSLGHTGIAGPTAKHKSRKMNRETHLYRPNCETCTNGFRGSFCETCVSRLGLRYQCGPNLSRMPNNETYTNEFRNLFCETSPLISPFSLRDYVFRNSPCDTHLFHLHLHVTV</sequence>
<dbReference type="PRINTS" id="PR00325">
    <property type="entry name" value="GERMIN"/>
</dbReference>
<dbReference type="EMBL" id="JBGMDY010000004">
    <property type="protein sequence ID" value="KAL2336441.1"/>
    <property type="molecule type" value="Genomic_DNA"/>
</dbReference>
<feature type="binding site" evidence="9">
    <location>
        <position position="9"/>
    </location>
    <ligand>
        <name>Mn(2+)</name>
        <dbReference type="ChEBI" id="CHEBI:29035"/>
    </ligand>
</feature>
<evidence type="ECO:0000256" key="5">
    <source>
        <dbReference type="ARBA" id="ARBA00022723"/>
    </source>
</evidence>
<keyword evidence="7 8" id="KW-0464">Manganese</keyword>
<feature type="binding site" evidence="9">
    <location>
        <position position="2"/>
    </location>
    <ligand>
        <name>Mn(2+)</name>
        <dbReference type="ChEBI" id="CHEBI:29035"/>
    </ligand>
</feature>
<evidence type="ECO:0000256" key="4">
    <source>
        <dbReference type="ARBA" id="ARBA00022525"/>
    </source>
</evidence>
<keyword evidence="6" id="KW-0325">Glycoprotein</keyword>
<feature type="binding site" evidence="9">
    <location>
        <position position="4"/>
    </location>
    <ligand>
        <name>Mn(2+)</name>
        <dbReference type="ChEBI" id="CHEBI:29035"/>
    </ligand>
</feature>
<evidence type="ECO:0000256" key="6">
    <source>
        <dbReference type="ARBA" id="ARBA00023180"/>
    </source>
</evidence>
<evidence type="ECO:0000313" key="13">
    <source>
        <dbReference type="Proteomes" id="UP001603857"/>
    </source>
</evidence>
<keyword evidence="4 10" id="KW-0964">Secreted</keyword>
<feature type="domain" description="Cupin type-1" evidence="11">
    <location>
        <begin position="1"/>
        <end position="98"/>
    </location>
</feature>
<name>A0ABD1MKV1_9FABA</name>
<dbReference type="GO" id="GO:0048046">
    <property type="term" value="C:apoplast"/>
    <property type="evidence" value="ECO:0007669"/>
    <property type="project" value="UniProtKB-SubCell"/>
</dbReference>
<comment type="similarity">
    <text evidence="2 10">Belongs to the germin family.</text>
</comment>
<feature type="binding site" evidence="8">
    <location>
        <position position="4"/>
    </location>
    <ligand>
        <name>oxalate</name>
        <dbReference type="ChEBI" id="CHEBI:30623"/>
    </ligand>
</feature>
<dbReference type="PANTHER" id="PTHR31238">
    <property type="entry name" value="GERMIN-LIKE PROTEIN SUBFAMILY 3 MEMBER 3"/>
    <property type="match status" value="1"/>
</dbReference>
<comment type="caution">
    <text evidence="12">The sequence shown here is derived from an EMBL/GenBank/DDBJ whole genome shotgun (WGS) entry which is preliminary data.</text>
</comment>
<evidence type="ECO:0000256" key="10">
    <source>
        <dbReference type="RuleBase" id="RU366015"/>
    </source>
</evidence>
<evidence type="ECO:0000313" key="12">
    <source>
        <dbReference type="EMBL" id="KAL2336441.1"/>
    </source>
</evidence>
<protein>
    <recommendedName>
        <fullName evidence="10">Germin-like protein</fullName>
    </recommendedName>
</protein>
<evidence type="ECO:0000259" key="11">
    <source>
        <dbReference type="SMART" id="SM00835"/>
    </source>
</evidence>
<evidence type="ECO:0000256" key="9">
    <source>
        <dbReference type="PIRSR" id="PIRSR601929-2"/>
    </source>
</evidence>
<dbReference type="AlphaFoldDB" id="A0ABD1MKV1"/>
<evidence type="ECO:0000256" key="3">
    <source>
        <dbReference type="ARBA" id="ARBA00022523"/>
    </source>
</evidence>
<keyword evidence="5 8" id="KW-0479">Metal-binding</keyword>
<comment type="subcellular location">
    <subcellularLocation>
        <location evidence="1 10">Secreted</location>
        <location evidence="1 10">Extracellular space</location>
        <location evidence="1 10">Apoplast</location>
    </subcellularLocation>
</comment>
<keyword evidence="13" id="KW-1185">Reference proteome</keyword>
<dbReference type="Proteomes" id="UP001603857">
    <property type="component" value="Unassembled WGS sequence"/>
</dbReference>
<evidence type="ECO:0000256" key="7">
    <source>
        <dbReference type="ARBA" id="ARBA00023211"/>
    </source>
</evidence>
<feature type="binding site" evidence="8">
    <location>
        <position position="9"/>
    </location>
    <ligand>
        <name>oxalate</name>
        <dbReference type="ChEBI" id="CHEBI:30623"/>
    </ligand>
</feature>